<reference evidence="1" key="1">
    <citation type="journal article" date="2011" name="PLoS ONE">
        <title>The entomopathogenic bacterial endosymbionts xenorhabdus and photorhabdus: convergent lifestyles from divergent genomes.</title>
        <authorList>
            <person name="Chaston J.M."/>
            <person name="Suen G."/>
            <person name="Tucker S.L."/>
            <person name="Andersen A.W."/>
            <person name="Bhasin A."/>
            <person name="Bode E."/>
            <person name="Bode H.B."/>
            <person name="Brachmann A.O."/>
            <person name="Cowles C.E."/>
            <person name="Cowles K.N."/>
            <person name="Darby C."/>
            <person name="de Leon L."/>
            <person name="Drace K."/>
            <person name="Du Z."/>
            <person name="Givaudan A."/>
            <person name="Herbert Tran E.E."/>
            <person name="Jewell K.A."/>
            <person name="Knack J.J."/>
            <person name="Krasomil-Osterfeld K.C."/>
            <person name="Kukor R."/>
            <person name="Lanois A."/>
            <person name="Latreille P."/>
            <person name="Leimgruber N.K."/>
            <person name="Lipke C.M."/>
            <person name="Liu R."/>
            <person name="Lu X."/>
            <person name="Martens E.C."/>
            <person name="Marri P.R."/>
            <person name="Medigue C."/>
            <person name="Menard M.L."/>
            <person name="Miller N.M."/>
            <person name="Morales-Soto N."/>
            <person name="Norton S."/>
            <person name="Ogier J.C."/>
            <person name="Orchard S.S."/>
            <person name="Park D."/>
            <person name="Park Y."/>
            <person name="Qurollo B.A."/>
            <person name="Sugar D.R."/>
            <person name="Richards G.R."/>
            <person name="Rouy Z."/>
            <person name="Slominski B."/>
            <person name="Slominski K."/>
            <person name="Snyder H."/>
            <person name="Tjaden B.C."/>
            <person name="van der Hoeven R."/>
            <person name="Welch R.D."/>
            <person name="Wheeler C."/>
            <person name="Xiang B."/>
            <person name="Barbazuk B."/>
            <person name="Gaudriault S."/>
            <person name="Goodner B."/>
            <person name="Slater S.C."/>
            <person name="Forst S."/>
            <person name="Goldman B.S."/>
            <person name="Goodrich-Blair H."/>
        </authorList>
    </citation>
    <scope>NUCLEOTIDE SEQUENCE [LARGE SCALE GENOMIC DNA]</scope>
    <source>
        <strain evidence="1">SS-2004</strain>
    </source>
</reference>
<dbReference type="AlphaFoldDB" id="D3V870"/>
<protein>
    <submittedName>
        <fullName evidence="1">Uncharacterized protein</fullName>
    </submittedName>
</protein>
<evidence type="ECO:0000313" key="1">
    <source>
        <dbReference type="EMBL" id="CBJ82032.1"/>
    </source>
</evidence>
<dbReference type="Proteomes" id="UP000002045">
    <property type="component" value="Chromosome"/>
</dbReference>
<accession>D3V870</accession>
<organism evidence="1 2">
    <name type="scientific">Xenorhabdus bovienii (strain SS-2004)</name>
    <name type="common">Xenorhabdus nematophila subsp. bovienii</name>
    <dbReference type="NCBI Taxonomy" id="406818"/>
    <lineage>
        <taxon>Bacteria</taxon>
        <taxon>Pseudomonadati</taxon>
        <taxon>Pseudomonadota</taxon>
        <taxon>Gammaproteobacteria</taxon>
        <taxon>Enterobacterales</taxon>
        <taxon>Morganellaceae</taxon>
        <taxon>Xenorhabdus</taxon>
    </lineage>
</organism>
<dbReference type="KEGG" id="xbo:XBJ1_2908"/>
<dbReference type="HOGENOM" id="CLU_2921764_0_0_6"/>
<name>D3V870_XENBS</name>
<gene>
    <name evidence="1" type="ordered locus">XBJ1_2908</name>
</gene>
<proteinExistence type="predicted"/>
<dbReference type="EMBL" id="FN667741">
    <property type="protein sequence ID" value="CBJ82032.1"/>
    <property type="molecule type" value="Genomic_DNA"/>
</dbReference>
<sequence length="61" mass="7338">MLSSMKRNQYSFEHFQAQQKTYVFLQNDTWGGFKNYHLRCKNILIIRMLTFLISMSGITEQ</sequence>
<evidence type="ECO:0000313" key="2">
    <source>
        <dbReference type="Proteomes" id="UP000002045"/>
    </source>
</evidence>